<comment type="caution">
    <text evidence="12">The sequence shown here is derived from an EMBL/GenBank/DDBJ whole genome shotgun (WGS) entry which is preliminary data.</text>
</comment>
<accession>A0A8T2TBW3</accession>
<evidence type="ECO:0000313" key="13">
    <source>
        <dbReference type="Proteomes" id="UP000825935"/>
    </source>
</evidence>
<reference evidence="12" key="1">
    <citation type="submission" date="2021-08" db="EMBL/GenBank/DDBJ databases">
        <title>WGS assembly of Ceratopteris richardii.</title>
        <authorList>
            <person name="Marchant D.B."/>
            <person name="Chen G."/>
            <person name="Jenkins J."/>
            <person name="Shu S."/>
            <person name="Leebens-Mack J."/>
            <person name="Grimwood J."/>
            <person name="Schmutz J."/>
            <person name="Soltis P."/>
            <person name="Soltis D."/>
            <person name="Chen Z.-H."/>
        </authorList>
    </citation>
    <scope>NUCLEOTIDE SEQUENCE</scope>
    <source>
        <strain evidence="12">Whitten #5841</strain>
        <tissue evidence="12">Leaf</tissue>
    </source>
</reference>
<evidence type="ECO:0000256" key="3">
    <source>
        <dbReference type="ARBA" id="ARBA00022448"/>
    </source>
</evidence>
<dbReference type="InterPro" id="IPR023395">
    <property type="entry name" value="MCP_dom_sf"/>
</dbReference>
<dbReference type="GO" id="GO:1990547">
    <property type="term" value="P:mitochondrial phosphate ion transmembrane transport"/>
    <property type="evidence" value="ECO:0007669"/>
    <property type="project" value="InterPro"/>
</dbReference>
<keyword evidence="5" id="KW-0677">Repeat</keyword>
<dbReference type="Gene3D" id="1.50.40.10">
    <property type="entry name" value="Mitochondrial carrier domain"/>
    <property type="match status" value="1"/>
</dbReference>
<evidence type="ECO:0000256" key="7">
    <source>
        <dbReference type="ARBA" id="ARBA00022989"/>
    </source>
</evidence>
<evidence type="ECO:0000256" key="9">
    <source>
        <dbReference type="ARBA" id="ARBA00023136"/>
    </source>
</evidence>
<evidence type="ECO:0000256" key="10">
    <source>
        <dbReference type="PROSITE-ProRule" id="PRU00282"/>
    </source>
</evidence>
<name>A0A8T2TBW3_CERRI</name>
<dbReference type="GO" id="GO:0005743">
    <property type="term" value="C:mitochondrial inner membrane"/>
    <property type="evidence" value="ECO:0007669"/>
    <property type="project" value="UniProtKB-SubCell"/>
</dbReference>
<keyword evidence="3 11" id="KW-0813">Transport</keyword>
<evidence type="ECO:0000313" key="12">
    <source>
        <dbReference type="EMBL" id="KAH7414668.1"/>
    </source>
</evidence>
<evidence type="ECO:0000256" key="6">
    <source>
        <dbReference type="ARBA" id="ARBA00022792"/>
    </source>
</evidence>
<keyword evidence="13" id="KW-1185">Reference proteome</keyword>
<dbReference type="PANTHER" id="PTHR45671">
    <property type="entry name" value="SOLUTE CARRIER FAMILY 25 (MITOCHONDRIAL CARRIER PHOSPHATE CARRIER), MEMBER 3, LIKE-RELATED-RELATED"/>
    <property type="match status" value="1"/>
</dbReference>
<evidence type="ECO:0000256" key="5">
    <source>
        <dbReference type="ARBA" id="ARBA00022737"/>
    </source>
</evidence>
<dbReference type="Proteomes" id="UP000825935">
    <property type="component" value="Chromosome 14"/>
</dbReference>
<comment type="subcellular location">
    <subcellularLocation>
        <location evidence="1">Mitochondrion inner membrane</location>
        <topology evidence="1">Multi-pass membrane protein</topology>
    </subcellularLocation>
</comment>
<evidence type="ECO:0000256" key="2">
    <source>
        <dbReference type="ARBA" id="ARBA00006375"/>
    </source>
</evidence>
<dbReference type="InterPro" id="IPR044677">
    <property type="entry name" value="SLC25A3/Pic2/Mir1-like"/>
</dbReference>
<dbReference type="PANTHER" id="PTHR45671:SF10">
    <property type="entry name" value="SOLUTE CARRIER FAMILY 25 MEMBER 3"/>
    <property type="match status" value="1"/>
</dbReference>
<keyword evidence="8" id="KW-0496">Mitochondrion</keyword>
<proteinExistence type="inferred from homology"/>
<evidence type="ECO:0000256" key="1">
    <source>
        <dbReference type="ARBA" id="ARBA00004448"/>
    </source>
</evidence>
<keyword evidence="6" id="KW-0999">Mitochondrion inner membrane</keyword>
<dbReference type="InterPro" id="IPR018108">
    <property type="entry name" value="MCP_transmembrane"/>
</dbReference>
<dbReference type="SUPFAM" id="SSF103506">
    <property type="entry name" value="Mitochondrial carrier"/>
    <property type="match status" value="1"/>
</dbReference>
<evidence type="ECO:0000256" key="8">
    <source>
        <dbReference type="ARBA" id="ARBA00023128"/>
    </source>
</evidence>
<keyword evidence="9 10" id="KW-0472">Membrane</keyword>
<gene>
    <name evidence="12" type="ORF">KP509_14G004900</name>
</gene>
<dbReference type="AlphaFoldDB" id="A0A8T2TBW3"/>
<protein>
    <submittedName>
        <fullName evidence="12">Uncharacterized protein</fullName>
    </submittedName>
</protein>
<comment type="similarity">
    <text evidence="2 11">Belongs to the mitochondrial carrier (TC 2.A.29) family.</text>
</comment>
<dbReference type="Pfam" id="PF00153">
    <property type="entry name" value="Mito_carr"/>
    <property type="match status" value="1"/>
</dbReference>
<organism evidence="12 13">
    <name type="scientific">Ceratopteris richardii</name>
    <name type="common">Triangle waterfern</name>
    <dbReference type="NCBI Taxonomy" id="49495"/>
    <lineage>
        <taxon>Eukaryota</taxon>
        <taxon>Viridiplantae</taxon>
        <taxon>Streptophyta</taxon>
        <taxon>Embryophyta</taxon>
        <taxon>Tracheophyta</taxon>
        <taxon>Polypodiopsida</taxon>
        <taxon>Polypodiidae</taxon>
        <taxon>Polypodiales</taxon>
        <taxon>Pteridineae</taxon>
        <taxon>Pteridaceae</taxon>
        <taxon>Parkerioideae</taxon>
        <taxon>Ceratopteris</taxon>
    </lineage>
</organism>
<keyword evidence="4 10" id="KW-0812">Transmembrane</keyword>
<evidence type="ECO:0000256" key="11">
    <source>
        <dbReference type="RuleBase" id="RU000488"/>
    </source>
</evidence>
<sequence length="264" mass="28486">MVAQGCHVNTGTPEQMRTLNPYMDNQFRLLCAMDNTMKHLTGLHTPSSPVAAEIRTLKSLLPRHLYAAPGVASAFARSISRPSVGTVESSYMAAPVGASSDKRSPSFPIAHPSEPGKIEMYSPAFYAAYTVGGILSGGLTHMAVTPLNLVKCNMQIDPAKYKSIGSGFGILLKEQGPRGFFRGGVPTLLGYSEQGACKFGFYEYFKKYYSDLAGPDNAEKYRTFLYLVGSASAEFIADVALCPFEAVKGRVQTKYSVMLSSSSV</sequence>
<dbReference type="PROSITE" id="PS50920">
    <property type="entry name" value="SOLCAR"/>
    <property type="match status" value="1"/>
</dbReference>
<dbReference type="EMBL" id="CM035419">
    <property type="protein sequence ID" value="KAH7414668.1"/>
    <property type="molecule type" value="Genomic_DNA"/>
</dbReference>
<dbReference type="GO" id="GO:0005315">
    <property type="term" value="F:phosphate transmembrane transporter activity"/>
    <property type="evidence" value="ECO:0007669"/>
    <property type="project" value="InterPro"/>
</dbReference>
<keyword evidence="7" id="KW-1133">Transmembrane helix</keyword>
<feature type="repeat" description="Solcar" evidence="10">
    <location>
        <begin position="124"/>
        <end position="208"/>
    </location>
</feature>
<evidence type="ECO:0000256" key="4">
    <source>
        <dbReference type="ARBA" id="ARBA00022692"/>
    </source>
</evidence>
<dbReference type="OrthoDB" id="427452at2759"/>